<dbReference type="RefSeq" id="WP_008041368.1">
    <property type="nucleotide sequence ID" value="NZ_CH724149.1"/>
</dbReference>
<evidence type="ECO:0000313" key="3">
    <source>
        <dbReference type="Proteomes" id="UP000005953"/>
    </source>
</evidence>
<protein>
    <submittedName>
        <fullName evidence="2">Uncharacterized protein</fullName>
    </submittedName>
</protein>
<reference evidence="2 3" key="1">
    <citation type="submission" date="2006-02" db="EMBL/GenBank/DDBJ databases">
        <authorList>
            <person name="Pinhassi J."/>
            <person name="Pedros-Alio C."/>
            <person name="Ferriera S."/>
            <person name="Johnson J."/>
            <person name="Kravitz S."/>
            <person name="Halpern A."/>
            <person name="Remington K."/>
            <person name="Beeson K."/>
            <person name="Tran B."/>
            <person name="Rogers Y.-H."/>
            <person name="Friedman R."/>
            <person name="Venter J.C."/>
        </authorList>
    </citation>
    <scope>NUCLEOTIDE SEQUENCE [LARGE SCALE GENOMIC DNA]</scope>
    <source>
        <strain evidence="2 3">MED297</strain>
    </source>
</reference>
<accession>A4BA82</accession>
<dbReference type="CDD" id="cd14740">
    <property type="entry name" value="PAAR_4"/>
    <property type="match status" value="1"/>
</dbReference>
<dbReference type="Pfam" id="PF13665">
    <property type="entry name" value="Tox-PAAR-like"/>
    <property type="match status" value="1"/>
</dbReference>
<dbReference type="EMBL" id="AAOE01000002">
    <property type="protein sequence ID" value="EAR10838.1"/>
    <property type="molecule type" value="Genomic_DNA"/>
</dbReference>
<name>A4BA82_9GAMM</name>
<sequence length="185" mass="19438">MSQKSVLINGRTAVHKDSGGVLNTVDVCLTRIGNSTVPIPYPNVAQSKDATNTASTVFINGNPACTKDSTFAKSRGDEPGNKKGIKSGTKGGEASFIMGSSNVFIEGVPAARAMDMMVSNNQNTPPMPLIQDMGLPPLPKDLKTTEEIEAVDGPYRTGAQSDPSVLANADLVSAREEDFHAEDDA</sequence>
<evidence type="ECO:0000313" key="2">
    <source>
        <dbReference type="EMBL" id="EAR10838.1"/>
    </source>
</evidence>
<dbReference type="AlphaFoldDB" id="A4BA82"/>
<dbReference type="HOGENOM" id="CLU_1515836_0_0_6"/>
<comment type="caution">
    <text evidence="2">The sequence shown here is derived from an EMBL/GenBank/DDBJ whole genome shotgun (WGS) entry which is preliminary data.</text>
</comment>
<dbReference type="STRING" id="314283.MED297_10021"/>
<dbReference type="Gene3D" id="2.60.200.60">
    <property type="match status" value="1"/>
</dbReference>
<gene>
    <name evidence="2" type="ORF">MED297_10021</name>
</gene>
<dbReference type="Proteomes" id="UP000005953">
    <property type="component" value="Unassembled WGS sequence"/>
</dbReference>
<dbReference type="OrthoDB" id="272411at2"/>
<feature type="region of interest" description="Disordered" evidence="1">
    <location>
        <begin position="67"/>
        <end position="92"/>
    </location>
</feature>
<proteinExistence type="predicted"/>
<keyword evidence="3" id="KW-1185">Reference proteome</keyword>
<organism evidence="2 3">
    <name type="scientific">Reinekea blandensis MED297</name>
    <dbReference type="NCBI Taxonomy" id="314283"/>
    <lineage>
        <taxon>Bacteria</taxon>
        <taxon>Pseudomonadati</taxon>
        <taxon>Pseudomonadota</taxon>
        <taxon>Gammaproteobacteria</taxon>
        <taxon>Oceanospirillales</taxon>
        <taxon>Saccharospirillaceae</taxon>
        <taxon>Reinekea</taxon>
    </lineage>
</organism>
<evidence type="ECO:0000256" key="1">
    <source>
        <dbReference type="SAM" id="MobiDB-lite"/>
    </source>
</evidence>